<organism evidence="1 2">
    <name type="scientific">Myxacorys almedinensis A</name>
    <dbReference type="NCBI Taxonomy" id="2690445"/>
    <lineage>
        <taxon>Bacteria</taxon>
        <taxon>Bacillati</taxon>
        <taxon>Cyanobacteriota</taxon>
        <taxon>Cyanophyceae</taxon>
        <taxon>Leptolyngbyales</taxon>
        <taxon>Leptolyngbyaceae</taxon>
        <taxon>Myxacorys</taxon>
        <taxon>Myxacorys almedinensis</taxon>
    </lineage>
</organism>
<gene>
    <name evidence="1" type="ORF">GS601_07980</name>
</gene>
<reference evidence="1" key="1">
    <citation type="submission" date="2019-12" db="EMBL/GenBank/DDBJ databases">
        <title>High-Quality draft genome sequences of three cyanobacteria isolated from the limestone walls of the Old Cathedral of Coimbra.</title>
        <authorList>
            <person name="Tiago I."/>
            <person name="Soares F."/>
            <person name="Portugal A."/>
        </authorList>
    </citation>
    <scope>NUCLEOTIDE SEQUENCE</scope>
    <source>
        <strain evidence="1">A</strain>
    </source>
</reference>
<dbReference type="AlphaFoldDB" id="A0A8J7YZ11"/>
<comment type="caution">
    <text evidence="1">The sequence shown here is derived from an EMBL/GenBank/DDBJ whole genome shotgun (WGS) entry which is preliminary data.</text>
</comment>
<dbReference type="Proteomes" id="UP000646053">
    <property type="component" value="Unassembled WGS sequence"/>
</dbReference>
<evidence type="ECO:0000313" key="2">
    <source>
        <dbReference type="Proteomes" id="UP000646053"/>
    </source>
</evidence>
<keyword evidence="2" id="KW-1185">Reference proteome</keyword>
<protein>
    <submittedName>
        <fullName evidence="1">Glycosyltransferase</fullName>
    </submittedName>
</protein>
<dbReference type="Gene3D" id="3.40.50.2000">
    <property type="entry name" value="Glycogen Phosphorylase B"/>
    <property type="match status" value="2"/>
</dbReference>
<dbReference type="EMBL" id="WVIE01000007">
    <property type="protein sequence ID" value="NDJ17227.1"/>
    <property type="molecule type" value="Genomic_DNA"/>
</dbReference>
<dbReference type="GO" id="GO:0016757">
    <property type="term" value="F:glycosyltransferase activity"/>
    <property type="evidence" value="ECO:0007669"/>
    <property type="project" value="TreeGrafter"/>
</dbReference>
<name>A0A8J7YZ11_9CYAN</name>
<evidence type="ECO:0000313" key="1">
    <source>
        <dbReference type="EMBL" id="NDJ17227.1"/>
    </source>
</evidence>
<dbReference type="PANTHER" id="PTHR45947">
    <property type="entry name" value="SULFOQUINOVOSYL TRANSFERASE SQD2"/>
    <property type="match status" value="1"/>
</dbReference>
<accession>A0A8J7YZ11</accession>
<dbReference type="Pfam" id="PF13692">
    <property type="entry name" value="Glyco_trans_1_4"/>
    <property type="match status" value="1"/>
</dbReference>
<dbReference type="RefSeq" id="WP_162422729.1">
    <property type="nucleotide sequence ID" value="NZ_WVIE01000007.1"/>
</dbReference>
<sequence>MKLIQTSAWYPPASSGGVEVYVEGLAQNLKPLGFECVIGTPLTLEQKSAAPQTGYYNGIEVYRYPSFAAFATWLSANQSGIYHQHTVRDRCGISHLRLARTLGMKTIMTLHMPEIVCVRGTMMQAGHTACDGQIEVTRCSQCLGVSKRVPAWVAERLSQIPPAIAEAGQARLRRSRDVRFRQLGTTLSTPAHVRDRAHQLREIVALSDQIVVVCQWLYDALVRNGVPEKKLLLSRHGVSSSGAATSIPHRSLTIGFLGRWQETKGVQILVEALQHVPRSLPVELIIHATHADQHGQANRDKISAIAASDPRIQIKAPLSRDAVPSAIAQFDLLAVPSQWLETGPLVVLEAHAVGTPVIGSRLGGIAELVEHGKDGWLVSAADVQAWAAAIAHLAAHPQIVATLKQGIRPVKTTREVAEEMAELYERLMRH</sequence>
<dbReference type="PANTHER" id="PTHR45947:SF13">
    <property type="entry name" value="TRANSFERASE"/>
    <property type="match status" value="1"/>
</dbReference>
<dbReference type="SUPFAM" id="SSF53756">
    <property type="entry name" value="UDP-Glycosyltransferase/glycogen phosphorylase"/>
    <property type="match status" value="1"/>
</dbReference>
<dbReference type="InterPro" id="IPR050194">
    <property type="entry name" value="Glycosyltransferase_grp1"/>
</dbReference>
<proteinExistence type="predicted"/>